<comment type="caution">
    <text evidence="4">The sequence shown here is derived from an EMBL/GenBank/DDBJ whole genome shotgun (WGS) entry which is preliminary data.</text>
</comment>
<keyword evidence="2" id="KW-0812">Transmembrane</keyword>
<proteinExistence type="predicted"/>
<dbReference type="OMA" id="MERDNEF"/>
<dbReference type="AlphaFoldDB" id="A0A6A5BJ05"/>
<keyword evidence="2" id="KW-0472">Membrane</keyword>
<keyword evidence="2" id="KW-1133">Transmembrane helix</keyword>
<evidence type="ECO:0000313" key="4">
    <source>
        <dbReference type="EMBL" id="KAF0973029.1"/>
    </source>
</evidence>
<dbReference type="VEuPathDB" id="AmoebaDB:FDP41_008693"/>
<reference evidence="4 5" key="1">
    <citation type="journal article" date="2019" name="Sci. Rep.">
        <title>Nanopore sequencing improves the draft genome of the human pathogenic amoeba Naegleria fowleri.</title>
        <authorList>
            <person name="Liechti N."/>
            <person name="Schurch N."/>
            <person name="Bruggmann R."/>
            <person name="Wittwer M."/>
        </authorList>
    </citation>
    <scope>NUCLEOTIDE SEQUENCE [LARGE SCALE GENOMIC DNA]</scope>
    <source>
        <strain evidence="4 5">ATCC 30894</strain>
    </source>
</reference>
<protein>
    <recommendedName>
        <fullName evidence="3">Guanylate cyclase domain-containing protein</fullName>
    </recommendedName>
</protein>
<dbReference type="EMBL" id="VFQX01000063">
    <property type="protein sequence ID" value="KAF0973029.1"/>
    <property type="molecule type" value="Genomic_DNA"/>
</dbReference>
<feature type="domain" description="Guanylate cyclase" evidence="3">
    <location>
        <begin position="566"/>
        <end position="689"/>
    </location>
</feature>
<accession>A0A6A5BJ05</accession>
<evidence type="ECO:0000259" key="3">
    <source>
        <dbReference type="PROSITE" id="PS50125"/>
    </source>
</evidence>
<feature type="region of interest" description="Disordered" evidence="1">
    <location>
        <begin position="489"/>
        <end position="549"/>
    </location>
</feature>
<feature type="compositionally biased region" description="Low complexity" evidence="1">
    <location>
        <begin position="509"/>
        <end position="544"/>
    </location>
</feature>
<feature type="transmembrane region" description="Helical" evidence="2">
    <location>
        <begin position="57"/>
        <end position="77"/>
    </location>
</feature>
<dbReference type="GO" id="GO:0035556">
    <property type="term" value="P:intracellular signal transduction"/>
    <property type="evidence" value="ECO:0007669"/>
    <property type="project" value="InterPro"/>
</dbReference>
<dbReference type="PROSITE" id="PS50125">
    <property type="entry name" value="GUANYLATE_CYCLASE_2"/>
    <property type="match status" value="1"/>
</dbReference>
<dbReference type="SUPFAM" id="SSF55073">
    <property type="entry name" value="Nucleotide cyclase"/>
    <property type="match status" value="1"/>
</dbReference>
<keyword evidence="5" id="KW-1185">Reference proteome</keyword>
<dbReference type="GeneID" id="68115911"/>
<dbReference type="Gene3D" id="3.30.70.1230">
    <property type="entry name" value="Nucleotide cyclase"/>
    <property type="match status" value="1"/>
</dbReference>
<feature type="compositionally biased region" description="Polar residues" evidence="1">
    <location>
        <begin position="13"/>
        <end position="22"/>
    </location>
</feature>
<sequence length="846" mass="97480">MVKKNVIVPHGDNVNTRSNTSLDHSKYGEQEEEEEEQSLLLSSNDPSSRRISIKCSIILLMSLVVFASVIVLSAVWISSLLPSNIRWSNMERDNEFREIINSVSRTIVDLTHSHYVMRGQVLKLLDFSNASQIEQVTYQTYVTEDLQNNGLVQTVYIGDDQYNGLGIYHDPAEGPCLFNYTANDRQEFYYCDPDFELYDYCKRNNTPDLVLGPFDVSSLVDTCNDNPKKQIFAETYVDVTTPNYDTFITLLYCFSMNNKTRFNYYLAFDFTVASFSNFLVQATQKVHGSKSFIIETETNYVVAIDDPTIKVAIPLSDDTVERKTIKTLNEDRTREVVNFVFAHAQDNISNIECNQIQTFEDGFDYISLYRMCTETKIDWLFVMAIPKWNYLGTIVIGVVSSLCGAILIVLLSIFLSIAISMKIVKPFYNLIDQFTAISRMDLEGIEVKPSKFYEVRELQKQFLDMTHMIKLYRAFIPTHLLQQLDKKNAEEEPFTTSDHHHHQTENNKKQQQQQQQLSTHSSTKSSVSSVSLSSSRSTQNTSVQKQHHSRNPLNMFSLYLEKKKVTLLHMVFDGFSDVLSRMENPNDCIHMLSDVFDQVHTISKITGGLLGHFENDSFMMSFNSSIQHANHQEKGVLASKLLLERIESLKTKKWLSHMKNDELLTLIEALKIRIALTQQECLVGNVGTRDLKTFSIISSAKYNLEAMVKKAHQLDISIIVSEGIQHKTHCQYHSRYVGDIHLVSDHEYSSMHLGRSENIPQKLYEIGDSTNQEADEWMYELENQKKKQKWQKYNQACQLLFEKQYHSALNLFLEFSNENQGNDKPCLEMIELCQHHIHKAPFSTMR</sequence>
<name>A0A6A5BJ05_NAEFO</name>
<evidence type="ECO:0000256" key="2">
    <source>
        <dbReference type="SAM" id="Phobius"/>
    </source>
</evidence>
<dbReference type="InterPro" id="IPR001054">
    <property type="entry name" value="A/G_cyclase"/>
</dbReference>
<dbReference type="VEuPathDB" id="AmoebaDB:NF0023140"/>
<feature type="region of interest" description="Disordered" evidence="1">
    <location>
        <begin position="11"/>
        <end position="41"/>
    </location>
</feature>
<dbReference type="RefSeq" id="XP_044557742.1">
    <property type="nucleotide sequence ID" value="XM_044712574.1"/>
</dbReference>
<dbReference type="GO" id="GO:0009190">
    <property type="term" value="P:cyclic nucleotide biosynthetic process"/>
    <property type="evidence" value="ECO:0007669"/>
    <property type="project" value="InterPro"/>
</dbReference>
<dbReference type="Proteomes" id="UP000444721">
    <property type="component" value="Unassembled WGS sequence"/>
</dbReference>
<evidence type="ECO:0000313" key="5">
    <source>
        <dbReference type="Proteomes" id="UP000444721"/>
    </source>
</evidence>
<organism evidence="4 5">
    <name type="scientific">Naegleria fowleri</name>
    <name type="common">Brain eating amoeba</name>
    <dbReference type="NCBI Taxonomy" id="5763"/>
    <lineage>
        <taxon>Eukaryota</taxon>
        <taxon>Discoba</taxon>
        <taxon>Heterolobosea</taxon>
        <taxon>Tetramitia</taxon>
        <taxon>Eutetramitia</taxon>
        <taxon>Vahlkampfiidae</taxon>
        <taxon>Naegleria</taxon>
    </lineage>
</organism>
<dbReference type="InterPro" id="IPR029787">
    <property type="entry name" value="Nucleotide_cyclase"/>
</dbReference>
<dbReference type="OrthoDB" id="10493045at2759"/>
<gene>
    <name evidence="4" type="ORF">FDP41_008693</name>
</gene>
<dbReference type="VEuPathDB" id="AmoebaDB:NfTy_031270"/>
<evidence type="ECO:0000256" key="1">
    <source>
        <dbReference type="SAM" id="MobiDB-lite"/>
    </source>
</evidence>
<dbReference type="VEuPathDB" id="AmoebaDB:NF0023150"/>
<feature type="transmembrane region" description="Helical" evidence="2">
    <location>
        <begin position="390"/>
        <end position="419"/>
    </location>
</feature>